<evidence type="ECO:0000313" key="3">
    <source>
        <dbReference type="Proteomes" id="UP000777438"/>
    </source>
</evidence>
<name>A0A9P9AVL9_9HYPO</name>
<keyword evidence="1" id="KW-0812">Transmembrane</keyword>
<accession>A0A9P9AVL9</accession>
<organism evidence="2 3">
    <name type="scientific">Thelonectria olida</name>
    <dbReference type="NCBI Taxonomy" id="1576542"/>
    <lineage>
        <taxon>Eukaryota</taxon>
        <taxon>Fungi</taxon>
        <taxon>Dikarya</taxon>
        <taxon>Ascomycota</taxon>
        <taxon>Pezizomycotina</taxon>
        <taxon>Sordariomycetes</taxon>
        <taxon>Hypocreomycetidae</taxon>
        <taxon>Hypocreales</taxon>
        <taxon>Nectriaceae</taxon>
        <taxon>Thelonectria</taxon>
    </lineage>
</organism>
<evidence type="ECO:0000313" key="2">
    <source>
        <dbReference type="EMBL" id="KAH6894499.1"/>
    </source>
</evidence>
<feature type="transmembrane region" description="Helical" evidence="1">
    <location>
        <begin position="6"/>
        <end position="26"/>
    </location>
</feature>
<dbReference type="AlphaFoldDB" id="A0A9P9AVL9"/>
<dbReference type="EMBL" id="JAGPYM010000005">
    <property type="protein sequence ID" value="KAH6894499.1"/>
    <property type="molecule type" value="Genomic_DNA"/>
</dbReference>
<reference evidence="2 3" key="1">
    <citation type="journal article" date="2021" name="Nat. Commun.">
        <title>Genetic determinants of endophytism in the Arabidopsis root mycobiome.</title>
        <authorList>
            <person name="Mesny F."/>
            <person name="Miyauchi S."/>
            <person name="Thiergart T."/>
            <person name="Pickel B."/>
            <person name="Atanasova L."/>
            <person name="Karlsson M."/>
            <person name="Huettel B."/>
            <person name="Barry K.W."/>
            <person name="Haridas S."/>
            <person name="Chen C."/>
            <person name="Bauer D."/>
            <person name="Andreopoulos W."/>
            <person name="Pangilinan J."/>
            <person name="LaButti K."/>
            <person name="Riley R."/>
            <person name="Lipzen A."/>
            <person name="Clum A."/>
            <person name="Drula E."/>
            <person name="Henrissat B."/>
            <person name="Kohler A."/>
            <person name="Grigoriev I.V."/>
            <person name="Martin F.M."/>
            <person name="Hacquard S."/>
        </authorList>
    </citation>
    <scope>NUCLEOTIDE SEQUENCE [LARGE SCALE GENOMIC DNA]</scope>
    <source>
        <strain evidence="2 3">MPI-CAGE-CH-0241</strain>
    </source>
</reference>
<sequence>MGHHVIISSHVLGILLYYFISCWWCWDPHCHRSAYRERTSHPSLSKPRSMNDEGCCCLLHFFILLIKSSIIPSLIYLLPQPFIWKRLEAHSASTGLVVSNLFQTSTTQHTVRDR</sequence>
<keyword evidence="1" id="KW-0472">Membrane</keyword>
<gene>
    <name evidence="2" type="ORF">B0T10DRAFT_480621</name>
</gene>
<keyword evidence="1" id="KW-1133">Transmembrane helix</keyword>
<dbReference type="Proteomes" id="UP000777438">
    <property type="component" value="Unassembled WGS sequence"/>
</dbReference>
<protein>
    <submittedName>
        <fullName evidence="2">Uncharacterized protein</fullName>
    </submittedName>
</protein>
<comment type="caution">
    <text evidence="2">The sequence shown here is derived from an EMBL/GenBank/DDBJ whole genome shotgun (WGS) entry which is preliminary data.</text>
</comment>
<feature type="transmembrane region" description="Helical" evidence="1">
    <location>
        <begin position="55"/>
        <end position="78"/>
    </location>
</feature>
<keyword evidence="3" id="KW-1185">Reference proteome</keyword>
<proteinExistence type="predicted"/>
<evidence type="ECO:0000256" key="1">
    <source>
        <dbReference type="SAM" id="Phobius"/>
    </source>
</evidence>